<dbReference type="Proteomes" id="UP001212997">
    <property type="component" value="Unassembled WGS sequence"/>
</dbReference>
<comment type="caution">
    <text evidence="3">The sequence shown here is derived from an EMBL/GenBank/DDBJ whole genome shotgun (WGS) entry which is preliminary data.</text>
</comment>
<keyword evidence="4" id="KW-1185">Reference proteome</keyword>
<dbReference type="InterPro" id="IPR051681">
    <property type="entry name" value="Ser/Thr_Kinases-Pseudokinases"/>
</dbReference>
<organism evidence="3 4">
    <name type="scientific">Meripilus lineatus</name>
    <dbReference type="NCBI Taxonomy" id="2056292"/>
    <lineage>
        <taxon>Eukaryota</taxon>
        <taxon>Fungi</taxon>
        <taxon>Dikarya</taxon>
        <taxon>Basidiomycota</taxon>
        <taxon>Agaricomycotina</taxon>
        <taxon>Agaricomycetes</taxon>
        <taxon>Polyporales</taxon>
        <taxon>Meripilaceae</taxon>
        <taxon>Meripilus</taxon>
    </lineage>
</organism>
<dbReference type="Pfam" id="PF00069">
    <property type="entry name" value="Pkinase"/>
    <property type="match status" value="1"/>
</dbReference>
<dbReference type="InterPro" id="IPR011009">
    <property type="entry name" value="Kinase-like_dom_sf"/>
</dbReference>
<evidence type="ECO:0000256" key="1">
    <source>
        <dbReference type="SAM" id="MobiDB-lite"/>
    </source>
</evidence>
<feature type="region of interest" description="Disordered" evidence="1">
    <location>
        <begin position="1"/>
        <end position="25"/>
    </location>
</feature>
<feature type="domain" description="Protein kinase" evidence="2">
    <location>
        <begin position="50"/>
        <end position="280"/>
    </location>
</feature>
<dbReference type="SUPFAM" id="SSF56112">
    <property type="entry name" value="Protein kinase-like (PK-like)"/>
    <property type="match status" value="1"/>
</dbReference>
<evidence type="ECO:0000313" key="4">
    <source>
        <dbReference type="Proteomes" id="UP001212997"/>
    </source>
</evidence>
<gene>
    <name evidence="3" type="ORF">NLI96_g9727</name>
</gene>
<evidence type="ECO:0000259" key="2">
    <source>
        <dbReference type="PROSITE" id="PS50011"/>
    </source>
</evidence>
<protein>
    <recommendedName>
        <fullName evidence="2">Protein kinase domain-containing protein</fullName>
    </recommendedName>
</protein>
<dbReference type="SMART" id="SM00220">
    <property type="entry name" value="S_TKc"/>
    <property type="match status" value="1"/>
</dbReference>
<evidence type="ECO:0000313" key="3">
    <source>
        <dbReference type="EMBL" id="KAJ3478473.1"/>
    </source>
</evidence>
<feature type="compositionally biased region" description="Basic and acidic residues" evidence="1">
    <location>
        <begin position="9"/>
        <end position="19"/>
    </location>
</feature>
<dbReference type="Gene3D" id="1.10.510.10">
    <property type="entry name" value="Transferase(Phosphotransferase) domain 1"/>
    <property type="match status" value="1"/>
</dbReference>
<dbReference type="Gene3D" id="3.30.200.20">
    <property type="entry name" value="Phosphorylase Kinase, domain 1"/>
    <property type="match status" value="1"/>
</dbReference>
<dbReference type="GO" id="GO:0004674">
    <property type="term" value="F:protein serine/threonine kinase activity"/>
    <property type="evidence" value="ECO:0007669"/>
    <property type="project" value="TreeGrafter"/>
</dbReference>
<dbReference type="GO" id="GO:0005524">
    <property type="term" value="F:ATP binding"/>
    <property type="evidence" value="ECO:0007669"/>
    <property type="project" value="InterPro"/>
</dbReference>
<dbReference type="AlphaFoldDB" id="A0AAD5YF08"/>
<name>A0AAD5YF08_9APHY</name>
<reference evidence="3" key="1">
    <citation type="submission" date="2022-07" db="EMBL/GenBank/DDBJ databases">
        <title>Genome Sequence of Physisporinus lineatus.</title>
        <authorList>
            <person name="Buettner E."/>
        </authorList>
    </citation>
    <scope>NUCLEOTIDE SEQUENCE</scope>
    <source>
        <strain evidence="3">VT162</strain>
    </source>
</reference>
<dbReference type="EMBL" id="JANAWD010000508">
    <property type="protein sequence ID" value="KAJ3478473.1"/>
    <property type="molecule type" value="Genomic_DNA"/>
</dbReference>
<sequence>MHTTTHAQAHVDQEPHATLEDASSPSPSVARIFDHIIRTSPHLNFSGLVIRVGEVVGQGGNSTLYRFTWENKDMCMKVLRFYGERKQETKERAHREIAAWSNFNHPNILPFCGFCDDFEGIQADGLNYLHTHGAIHGDIKCANVLVSGTVSEPIALLSDFGLTRIVGVSGFTTDRDGTYRWMAKELMLSDGAGPTFASDIWSLGMTYLELMTDALPFNELKDVHEFAIVLHVIKGNLPMRPTGPATIHGLTDGLWQLIQSCWSEPEIRPSVDEVRKETWKLRELWSKYEGKDEA</sequence>
<dbReference type="InterPro" id="IPR000719">
    <property type="entry name" value="Prot_kinase_dom"/>
</dbReference>
<dbReference type="PANTHER" id="PTHR44329">
    <property type="entry name" value="SERINE/THREONINE-PROTEIN KINASE TNNI3K-RELATED"/>
    <property type="match status" value="1"/>
</dbReference>
<proteinExistence type="predicted"/>
<accession>A0AAD5YF08</accession>
<dbReference type="PROSITE" id="PS50011">
    <property type="entry name" value="PROTEIN_KINASE_DOM"/>
    <property type="match status" value="1"/>
</dbReference>